<evidence type="ECO:0000256" key="1">
    <source>
        <dbReference type="SAM" id="SignalP"/>
    </source>
</evidence>
<evidence type="ECO:0000313" key="2">
    <source>
        <dbReference type="EMBL" id="MBS4884244.1"/>
    </source>
</evidence>
<dbReference type="Proteomes" id="UP000753219">
    <property type="component" value="Unassembled WGS sequence"/>
</dbReference>
<evidence type="ECO:0008006" key="4">
    <source>
        <dbReference type="Google" id="ProtNLM"/>
    </source>
</evidence>
<gene>
    <name evidence="2" type="ORF">KHZ85_05705</name>
</gene>
<organism evidence="2 3">
    <name type="scientific">Amedibacillus dolichus</name>
    <dbReference type="NCBI Taxonomy" id="31971"/>
    <lineage>
        <taxon>Bacteria</taxon>
        <taxon>Bacillati</taxon>
        <taxon>Bacillota</taxon>
        <taxon>Erysipelotrichia</taxon>
        <taxon>Erysipelotrichales</taxon>
        <taxon>Erysipelotrichaceae</taxon>
        <taxon>Amedibacillus</taxon>
    </lineage>
</organism>
<evidence type="ECO:0000313" key="3">
    <source>
        <dbReference type="Proteomes" id="UP000753219"/>
    </source>
</evidence>
<feature type="chain" id="PRO_5039051443" description="Lipoprotein" evidence="1">
    <location>
        <begin position="21"/>
        <end position="349"/>
    </location>
</feature>
<comment type="caution">
    <text evidence="2">The sequence shown here is derived from an EMBL/GenBank/DDBJ whole genome shotgun (WGS) entry which is preliminary data.</text>
</comment>
<reference evidence="2" key="1">
    <citation type="submission" date="2021-02" db="EMBL/GenBank/DDBJ databases">
        <title>Infant gut strain persistence is associated with maternal origin, phylogeny, and functional potential including surface adhesion and iron acquisition.</title>
        <authorList>
            <person name="Lou Y.C."/>
        </authorList>
    </citation>
    <scope>NUCLEOTIDE SEQUENCE</scope>
    <source>
        <strain evidence="2">L3_108_103G1_dasL3_108_103G1_concoct_2</strain>
    </source>
</reference>
<name>A0A942WD92_9FIRM</name>
<proteinExistence type="predicted"/>
<dbReference type="PROSITE" id="PS51257">
    <property type="entry name" value="PROKAR_LIPOPROTEIN"/>
    <property type="match status" value="1"/>
</dbReference>
<accession>A0A942WD92</accession>
<sequence length="349" mass="39922">MKKRWRLYGLCLLSVCLMTACQKSDPEAKQDFWTETIEVLEEASKAKSYDSNAWEIGIQDASVVSDADHRSVHITWKDVNNAQETFSFSLENYGKPSIVYSYKKTMEADAKTIQDIAVVRSTDTAYQVYRASYQRNVYQDDICIDSTQQEVDIQIKDNRVEYENIPYLKEVMDKGDKLLTAFQKEFGIEYAKNGFVNLPAMIKDTNIVSMIDELETNASYYSLPQINAKGHSLITSLDVKQDYSSVIYQVYDVEGQGYETRNMALEATSIENLYNMIPDYDAEVLYAVYFDGEAAYLYSQKQPAQEIYEDVQQGAVNALTVLNTSNPSGGILWNYVLDRNVYYPPQIRV</sequence>
<dbReference type="EMBL" id="JAGZMZ010000011">
    <property type="protein sequence ID" value="MBS4884244.1"/>
    <property type="molecule type" value="Genomic_DNA"/>
</dbReference>
<dbReference type="AlphaFoldDB" id="A0A942WD92"/>
<dbReference type="RefSeq" id="WP_278640207.1">
    <property type="nucleotide sequence ID" value="NZ_JAGZMZ010000011.1"/>
</dbReference>
<protein>
    <recommendedName>
        <fullName evidence="4">Lipoprotein</fullName>
    </recommendedName>
</protein>
<keyword evidence="1" id="KW-0732">Signal</keyword>
<feature type="signal peptide" evidence="1">
    <location>
        <begin position="1"/>
        <end position="20"/>
    </location>
</feature>